<feature type="transmembrane region" description="Helical" evidence="1">
    <location>
        <begin position="26"/>
        <end position="45"/>
    </location>
</feature>
<evidence type="ECO:0000256" key="1">
    <source>
        <dbReference type="SAM" id="Phobius"/>
    </source>
</evidence>
<evidence type="ECO:0000313" key="3">
    <source>
        <dbReference type="Proteomes" id="UP000265618"/>
    </source>
</evidence>
<comment type="caution">
    <text evidence="2">The sequence shown here is derived from an EMBL/GenBank/DDBJ whole genome shotgun (WGS) entry which is preliminary data.</text>
</comment>
<dbReference type="AlphaFoldDB" id="A0A9K3GGR2"/>
<organism evidence="2 3">
    <name type="scientific">Kipferlia bialata</name>
    <dbReference type="NCBI Taxonomy" id="797122"/>
    <lineage>
        <taxon>Eukaryota</taxon>
        <taxon>Metamonada</taxon>
        <taxon>Carpediemonas-like organisms</taxon>
        <taxon>Kipferlia</taxon>
    </lineage>
</organism>
<evidence type="ECO:0000313" key="2">
    <source>
        <dbReference type="EMBL" id="GIQ81855.1"/>
    </source>
</evidence>
<keyword evidence="1" id="KW-1133">Transmembrane helix</keyword>
<accession>A0A9K3GGR2</accession>
<gene>
    <name evidence="2" type="ORF">KIPB_002888</name>
</gene>
<dbReference type="EMBL" id="BDIP01000516">
    <property type="protein sequence ID" value="GIQ81855.1"/>
    <property type="molecule type" value="Genomic_DNA"/>
</dbReference>
<protein>
    <submittedName>
        <fullName evidence="2">Uncharacterized protein</fullName>
    </submittedName>
</protein>
<name>A0A9K3GGR2_9EUKA</name>
<proteinExistence type="predicted"/>
<keyword evidence="3" id="KW-1185">Reference proteome</keyword>
<sequence>MLTQETDDYDPVCDVHYTLPITDADALTYFLMMVAQGIVVLARSWDVTEKQRKWVYKHFRAGEALLERISSDEVELVKDRVVQLGLVGGDFIHRYNAAIEKYGTCPDDYEGRGWYWTKVYRTFQDEVWEAFDELMLDSSLD</sequence>
<keyword evidence="1" id="KW-0472">Membrane</keyword>
<dbReference type="Proteomes" id="UP000265618">
    <property type="component" value="Unassembled WGS sequence"/>
</dbReference>
<reference evidence="2 3" key="1">
    <citation type="journal article" date="2018" name="PLoS ONE">
        <title>The draft genome of Kipferlia bialata reveals reductive genome evolution in fornicate parasites.</title>
        <authorList>
            <person name="Tanifuji G."/>
            <person name="Takabayashi S."/>
            <person name="Kume K."/>
            <person name="Takagi M."/>
            <person name="Nakayama T."/>
            <person name="Kamikawa R."/>
            <person name="Inagaki Y."/>
            <person name="Hashimoto T."/>
        </authorList>
    </citation>
    <scope>NUCLEOTIDE SEQUENCE [LARGE SCALE GENOMIC DNA]</scope>
    <source>
        <strain evidence="2">NY0173</strain>
    </source>
</reference>
<keyword evidence="1" id="KW-0812">Transmembrane</keyword>